<dbReference type="Proteomes" id="UP000001685">
    <property type="component" value="Chromosome"/>
</dbReference>
<dbReference type="InterPro" id="IPR016024">
    <property type="entry name" value="ARM-type_fold"/>
</dbReference>
<feature type="region of interest" description="Disordered" evidence="1">
    <location>
        <begin position="1"/>
        <end position="35"/>
    </location>
</feature>
<dbReference type="HOGENOM" id="CLU_1626156_0_0_11"/>
<accession>B1VT98</accession>
<gene>
    <name evidence="2" type="ordered locus">SGR_4159</name>
</gene>
<dbReference type="SUPFAM" id="SSF48371">
    <property type="entry name" value="ARM repeat"/>
    <property type="match status" value="1"/>
</dbReference>
<name>B1VT98_STRGG</name>
<evidence type="ECO:0000256" key="1">
    <source>
        <dbReference type="SAM" id="MobiDB-lite"/>
    </source>
</evidence>
<evidence type="ECO:0000313" key="3">
    <source>
        <dbReference type="Proteomes" id="UP000001685"/>
    </source>
</evidence>
<proteinExistence type="predicted"/>
<organism evidence="2 3">
    <name type="scientific">Streptomyces griseus subsp. griseus (strain JCM 4626 / CBS 651.72 / NBRC 13350 / KCC S-0626 / ISP 5235)</name>
    <dbReference type="NCBI Taxonomy" id="455632"/>
    <lineage>
        <taxon>Bacteria</taxon>
        <taxon>Bacillati</taxon>
        <taxon>Actinomycetota</taxon>
        <taxon>Actinomycetes</taxon>
        <taxon>Kitasatosporales</taxon>
        <taxon>Streptomycetaceae</taxon>
        <taxon>Streptomyces</taxon>
    </lineage>
</organism>
<sequence length="178" mass="18938">MSTPMNDTNLTTTTEAASTAEAAEATEATEATEAAEAAERLIAEFRALAPDNDRKREIITELDANAQALPFLVSVVADPGEYDLARVESATVLRLWPPADPALRHRAGRALLTALRDPEEDLVRQYAAMSLAPYTADPAVATALDATARADEDPLVQSGARFAIREAHRLQETGAGGP</sequence>
<evidence type="ECO:0000313" key="2">
    <source>
        <dbReference type="EMBL" id="BAG20988.1"/>
    </source>
</evidence>
<feature type="compositionally biased region" description="Polar residues" evidence="1">
    <location>
        <begin position="1"/>
        <end position="10"/>
    </location>
</feature>
<protein>
    <submittedName>
        <fullName evidence="2">Uncharacterized protein</fullName>
    </submittedName>
</protein>
<feature type="compositionally biased region" description="Low complexity" evidence="1">
    <location>
        <begin position="11"/>
        <end position="35"/>
    </location>
</feature>
<dbReference type="KEGG" id="sgr:SGR_4159"/>
<dbReference type="EMBL" id="AP009493">
    <property type="protein sequence ID" value="BAG20988.1"/>
    <property type="molecule type" value="Genomic_DNA"/>
</dbReference>
<dbReference type="AlphaFoldDB" id="B1VT98"/>
<reference evidence="3" key="1">
    <citation type="journal article" date="2008" name="J. Bacteriol.">
        <title>Genome sequence of the streptomycin-producing microorganism Streptomyces griseus IFO 13350.</title>
        <authorList>
            <person name="Ohnishi Y."/>
            <person name="Ishikawa J."/>
            <person name="Hara H."/>
            <person name="Suzuki H."/>
            <person name="Ikenoya M."/>
            <person name="Ikeda H."/>
            <person name="Yamashita A."/>
            <person name="Hattori M."/>
            <person name="Horinouchi S."/>
        </authorList>
    </citation>
    <scope>NUCLEOTIDE SEQUENCE [LARGE SCALE GENOMIC DNA]</scope>
    <source>
        <strain evidence="3">JCM 4626 / NBRC 13350</strain>
    </source>
</reference>
<dbReference type="eggNOG" id="ENOG503497K">
    <property type="taxonomic scope" value="Bacteria"/>
</dbReference>